<proteinExistence type="predicted"/>
<feature type="region of interest" description="Disordered" evidence="1">
    <location>
        <begin position="1"/>
        <end position="76"/>
    </location>
</feature>
<evidence type="ECO:0000256" key="1">
    <source>
        <dbReference type="SAM" id="MobiDB-lite"/>
    </source>
</evidence>
<name>A0A6J4SQT9_9ACTN</name>
<protein>
    <submittedName>
        <fullName evidence="2">Uncharacterized protein</fullName>
    </submittedName>
</protein>
<dbReference type="SUPFAM" id="SSF53474">
    <property type="entry name" value="alpha/beta-Hydrolases"/>
    <property type="match status" value="1"/>
</dbReference>
<accession>A0A6J4SQT9</accession>
<sequence length="146" mass="16425">DDLGRPRLGLCGARRRARRGAVGPDRARPRRRRALGRAGARQRGVPDGRRHGRRGRPEPAGPGHRLAHARHRPRPRRERLCRCVRPLRGLAERQRDAFPRAEIEILPDSGHWPFIDDPGRGRARGRAVPPHRVRRARGAGSPGGRL</sequence>
<dbReference type="InterPro" id="IPR029058">
    <property type="entry name" value="AB_hydrolase_fold"/>
</dbReference>
<dbReference type="EMBL" id="CADCVT010000204">
    <property type="protein sequence ID" value="CAA9502807.1"/>
    <property type="molecule type" value="Genomic_DNA"/>
</dbReference>
<feature type="non-terminal residue" evidence="2">
    <location>
        <position position="1"/>
    </location>
</feature>
<gene>
    <name evidence="2" type="ORF">AVDCRST_MAG85-1871</name>
</gene>
<feature type="non-terminal residue" evidence="2">
    <location>
        <position position="146"/>
    </location>
</feature>
<feature type="compositionally biased region" description="Basic residues" evidence="1">
    <location>
        <begin position="121"/>
        <end position="137"/>
    </location>
</feature>
<feature type="region of interest" description="Disordered" evidence="1">
    <location>
        <begin position="108"/>
        <end position="146"/>
    </location>
</feature>
<feature type="compositionally biased region" description="Low complexity" evidence="1">
    <location>
        <begin position="1"/>
        <end position="12"/>
    </location>
</feature>
<evidence type="ECO:0000313" key="2">
    <source>
        <dbReference type="EMBL" id="CAA9502807.1"/>
    </source>
</evidence>
<feature type="compositionally biased region" description="Basic residues" evidence="1">
    <location>
        <begin position="65"/>
        <end position="76"/>
    </location>
</feature>
<organism evidence="2">
    <name type="scientific">uncultured Solirubrobacteraceae bacterium</name>
    <dbReference type="NCBI Taxonomy" id="1162706"/>
    <lineage>
        <taxon>Bacteria</taxon>
        <taxon>Bacillati</taxon>
        <taxon>Actinomycetota</taxon>
        <taxon>Thermoleophilia</taxon>
        <taxon>Solirubrobacterales</taxon>
        <taxon>Solirubrobacteraceae</taxon>
        <taxon>environmental samples</taxon>
    </lineage>
</organism>
<dbReference type="AlphaFoldDB" id="A0A6J4SQT9"/>
<reference evidence="2" key="1">
    <citation type="submission" date="2020-02" db="EMBL/GenBank/DDBJ databases">
        <authorList>
            <person name="Meier V. D."/>
        </authorList>
    </citation>
    <scope>NUCLEOTIDE SEQUENCE</scope>
    <source>
        <strain evidence="2">AVDCRST_MAG85</strain>
    </source>
</reference>